<dbReference type="RefSeq" id="WP_025655722.1">
    <property type="nucleotide sequence ID" value="NZ_QVIA01000008.1"/>
</dbReference>
<proteinExistence type="predicted"/>
<comment type="caution">
    <text evidence="2">The sequence shown here is derived from an EMBL/GenBank/DDBJ whole genome shotgun (WGS) entry which is preliminary data.</text>
</comment>
<dbReference type="Proteomes" id="UP000261111">
    <property type="component" value="Unassembled WGS sequence"/>
</dbReference>
<dbReference type="GeneID" id="93336070"/>
<dbReference type="EMBL" id="QVIA01000008">
    <property type="protein sequence ID" value="RGC32715.1"/>
    <property type="molecule type" value="Genomic_DNA"/>
</dbReference>
<reference evidence="2 3" key="1">
    <citation type="submission" date="2018-08" db="EMBL/GenBank/DDBJ databases">
        <title>A genome reference for cultivated species of the human gut microbiota.</title>
        <authorList>
            <person name="Zou Y."/>
            <person name="Xue W."/>
            <person name="Luo G."/>
        </authorList>
    </citation>
    <scope>NUCLEOTIDE SEQUENCE [LARGE SCALE GENOMIC DNA]</scope>
    <source>
        <strain evidence="2 3">AF19-21</strain>
    </source>
</reference>
<feature type="transmembrane region" description="Helical" evidence="1">
    <location>
        <begin position="100"/>
        <end position="120"/>
    </location>
</feature>
<accession>A0A3E2WXD7</accession>
<feature type="transmembrane region" description="Helical" evidence="1">
    <location>
        <begin position="59"/>
        <end position="88"/>
    </location>
</feature>
<keyword evidence="1" id="KW-0472">Membrane</keyword>
<dbReference type="AlphaFoldDB" id="A0A3E2WXD7"/>
<keyword evidence="1" id="KW-0812">Transmembrane</keyword>
<keyword evidence="1" id="KW-1133">Transmembrane helix</keyword>
<organism evidence="2 3">
    <name type="scientific">Hungatella hathewayi</name>
    <dbReference type="NCBI Taxonomy" id="154046"/>
    <lineage>
        <taxon>Bacteria</taxon>
        <taxon>Bacillati</taxon>
        <taxon>Bacillota</taxon>
        <taxon>Clostridia</taxon>
        <taxon>Lachnospirales</taxon>
        <taxon>Lachnospiraceae</taxon>
        <taxon>Hungatella</taxon>
    </lineage>
</organism>
<gene>
    <name evidence="2" type="ORF">DWX41_09160</name>
</gene>
<evidence type="ECO:0000313" key="3">
    <source>
        <dbReference type="Proteomes" id="UP000261111"/>
    </source>
</evidence>
<evidence type="ECO:0000256" key="1">
    <source>
        <dbReference type="SAM" id="Phobius"/>
    </source>
</evidence>
<protein>
    <submittedName>
        <fullName evidence="2">DUF3810 domain-containing protein</fullName>
    </submittedName>
</protein>
<sequence>MGRTRRKRKFGTTEKRMLTGCFMLVVSALLTVLSGQSLRMAEWYSTHIYSVIVSAVGRFSGLFSCSLAELCLYVLVLLTVGSLIHAVVEAARRGSGGAVMLRWASGLFLTFSILMVLYVVNCGINYRRVSFSEKSGIETTAYTVEDLKQACLWLTEEVNTRAGQVKRDENGVMMLECAEEKDAVNAMQALGRQYPALEGYYPRPKGLLVSEILSYQGLTGVYVPFTVEANYNKDMTAYNIPFTACHELSHLRGFMQEEEANFIAFLACKDAERGDFQYSGYLMGWIYSMNALRRADAEAWQEVRAALDERVEADLQANSRFWAKYDGAVAEVSNKVNDTYLKANGQEDGVESYDRMVDLIVGYWMK</sequence>
<evidence type="ECO:0000313" key="2">
    <source>
        <dbReference type="EMBL" id="RGC32715.1"/>
    </source>
</evidence>
<dbReference type="Pfam" id="PF12725">
    <property type="entry name" value="DUF3810"/>
    <property type="match status" value="1"/>
</dbReference>
<name>A0A3E2WXD7_9FIRM</name>
<dbReference type="InterPro" id="IPR024294">
    <property type="entry name" value="DUF3810"/>
</dbReference>